<keyword evidence="5" id="KW-1133">Transmembrane helix</keyword>
<comment type="caution">
    <text evidence="7">The sequence shown here is derived from an EMBL/GenBank/DDBJ whole genome shotgun (WGS) entry which is preliminary data.</text>
</comment>
<evidence type="ECO:0000259" key="6">
    <source>
        <dbReference type="Pfam" id="PF00248"/>
    </source>
</evidence>
<keyword evidence="5" id="KW-0472">Membrane</keyword>
<keyword evidence="5" id="KW-0812">Transmembrane</keyword>
<feature type="compositionally biased region" description="Polar residues" evidence="4">
    <location>
        <begin position="446"/>
        <end position="457"/>
    </location>
</feature>
<dbReference type="Gene3D" id="3.20.20.100">
    <property type="entry name" value="NADP-dependent oxidoreductase domain"/>
    <property type="match status" value="1"/>
</dbReference>
<evidence type="ECO:0000313" key="8">
    <source>
        <dbReference type="Proteomes" id="UP000266841"/>
    </source>
</evidence>
<feature type="domain" description="NADP-dependent oxidoreductase" evidence="6">
    <location>
        <begin position="181"/>
        <end position="398"/>
    </location>
</feature>
<keyword evidence="2" id="KW-0521">NADP</keyword>
<dbReference type="PANTHER" id="PTHR43827:SF3">
    <property type="entry name" value="NADP-DEPENDENT OXIDOREDUCTASE DOMAIN-CONTAINING PROTEIN"/>
    <property type="match status" value="1"/>
</dbReference>
<evidence type="ECO:0000256" key="2">
    <source>
        <dbReference type="ARBA" id="ARBA00022857"/>
    </source>
</evidence>
<protein>
    <recommendedName>
        <fullName evidence="6">NADP-dependent oxidoreductase domain-containing protein</fullName>
    </recommendedName>
</protein>
<proteinExistence type="inferred from homology"/>
<gene>
    <name evidence="7" type="ORF">THAOC_13458</name>
</gene>
<dbReference type="GO" id="GO:0016616">
    <property type="term" value="F:oxidoreductase activity, acting on the CH-OH group of donors, NAD or NADP as acceptor"/>
    <property type="evidence" value="ECO:0007669"/>
    <property type="project" value="UniProtKB-ARBA"/>
</dbReference>
<feature type="compositionally biased region" description="Basic and acidic residues" evidence="4">
    <location>
        <begin position="15"/>
        <end position="30"/>
    </location>
</feature>
<name>K0SXF8_THAOC</name>
<dbReference type="InterPro" id="IPR023210">
    <property type="entry name" value="NADP_OxRdtase_dom"/>
</dbReference>
<comment type="similarity">
    <text evidence="1">Belongs to the aldo/keto reductase family.</text>
</comment>
<evidence type="ECO:0000313" key="7">
    <source>
        <dbReference type="EMBL" id="EJK65661.1"/>
    </source>
</evidence>
<feature type="region of interest" description="Disordered" evidence="4">
    <location>
        <begin position="137"/>
        <end position="161"/>
    </location>
</feature>
<dbReference type="AlphaFoldDB" id="K0SXF8"/>
<sequence length="464" mass="49347">MITKLRRGLSEYLPEDDRGKSAEGHTRETYPPEQDGEMIRVTNLPLIALVVALIIAGASGFSIRRDGATPTFAARRPSSSLLAASSRSELRIDQGISRLPAAAAAASTRTTRDDFFRAILSGSAALVSSSLIDPPEPASAVDLPGGRRAGPGGRSSVPSGKIPTWALRNGVDFPILALNTAGMSAADSRKATDLAVSCGLTHIDFHPGIERDGVASYLRSNPGMREQLFLNTKIRKFGTPGGSPEEAAKKARDQIDEDLAVLGVDSVDMLMLRDDPERRVMQAQWKVLEDALAEGKTRSVGLVNYCQGSLDAILETCTIKPSVNYIMAHVGMGRDLKGLKSYSEKRGIKIFSYGQTGELPESVPREILESPLLGRIGKAHGGRTAGEVALRWVLQNGMGASVRPTSDFGKCSDGESCGVGIRRQVGCLGWTLTKGEMAELDAMTSPDDNPTLFSSSGCPGAYGT</sequence>
<dbReference type="Pfam" id="PF00248">
    <property type="entry name" value="Aldo_ket_red"/>
    <property type="match status" value="1"/>
</dbReference>
<dbReference type="OMA" id="HINRRSA"/>
<dbReference type="PANTHER" id="PTHR43827">
    <property type="entry name" value="2,5-DIKETO-D-GLUCONIC ACID REDUCTASE"/>
    <property type="match status" value="1"/>
</dbReference>
<feature type="transmembrane region" description="Helical" evidence="5">
    <location>
        <begin position="44"/>
        <end position="63"/>
    </location>
</feature>
<feature type="region of interest" description="Disordered" evidence="4">
    <location>
        <begin position="1"/>
        <end position="36"/>
    </location>
</feature>
<accession>K0SXF8</accession>
<dbReference type="EMBL" id="AGNL01015593">
    <property type="protein sequence ID" value="EJK65661.1"/>
    <property type="molecule type" value="Genomic_DNA"/>
</dbReference>
<organism evidence="7 8">
    <name type="scientific">Thalassiosira oceanica</name>
    <name type="common">Marine diatom</name>
    <dbReference type="NCBI Taxonomy" id="159749"/>
    <lineage>
        <taxon>Eukaryota</taxon>
        <taxon>Sar</taxon>
        <taxon>Stramenopiles</taxon>
        <taxon>Ochrophyta</taxon>
        <taxon>Bacillariophyta</taxon>
        <taxon>Coscinodiscophyceae</taxon>
        <taxon>Thalassiosirophycidae</taxon>
        <taxon>Thalassiosirales</taxon>
        <taxon>Thalassiosiraceae</taxon>
        <taxon>Thalassiosira</taxon>
    </lineage>
</organism>
<evidence type="ECO:0000256" key="1">
    <source>
        <dbReference type="ARBA" id="ARBA00007905"/>
    </source>
</evidence>
<evidence type="ECO:0000256" key="5">
    <source>
        <dbReference type="SAM" id="Phobius"/>
    </source>
</evidence>
<dbReference type="InterPro" id="IPR036812">
    <property type="entry name" value="NAD(P)_OxRdtase_dom_sf"/>
</dbReference>
<dbReference type="SUPFAM" id="SSF51430">
    <property type="entry name" value="NAD(P)-linked oxidoreductase"/>
    <property type="match status" value="1"/>
</dbReference>
<keyword evidence="8" id="KW-1185">Reference proteome</keyword>
<keyword evidence="3" id="KW-0560">Oxidoreductase</keyword>
<dbReference type="eggNOG" id="KOG1577">
    <property type="taxonomic scope" value="Eukaryota"/>
</dbReference>
<reference evidence="7 8" key="1">
    <citation type="journal article" date="2012" name="Genome Biol.">
        <title>Genome and low-iron response of an oceanic diatom adapted to chronic iron limitation.</title>
        <authorList>
            <person name="Lommer M."/>
            <person name="Specht M."/>
            <person name="Roy A.S."/>
            <person name="Kraemer L."/>
            <person name="Andreson R."/>
            <person name="Gutowska M.A."/>
            <person name="Wolf J."/>
            <person name="Bergner S.V."/>
            <person name="Schilhabel M.B."/>
            <person name="Klostermeier U.C."/>
            <person name="Beiko R.G."/>
            <person name="Rosenstiel P."/>
            <person name="Hippler M."/>
            <person name="Laroche J."/>
        </authorList>
    </citation>
    <scope>NUCLEOTIDE SEQUENCE [LARGE SCALE GENOMIC DNA]</scope>
    <source>
        <strain evidence="7 8">CCMP1005</strain>
    </source>
</reference>
<evidence type="ECO:0000256" key="4">
    <source>
        <dbReference type="SAM" id="MobiDB-lite"/>
    </source>
</evidence>
<dbReference type="Proteomes" id="UP000266841">
    <property type="component" value="Unassembled WGS sequence"/>
</dbReference>
<evidence type="ECO:0000256" key="3">
    <source>
        <dbReference type="ARBA" id="ARBA00023002"/>
    </source>
</evidence>
<dbReference type="InterPro" id="IPR020471">
    <property type="entry name" value="AKR"/>
</dbReference>
<dbReference type="OrthoDB" id="416253at2759"/>
<feature type="region of interest" description="Disordered" evidence="4">
    <location>
        <begin position="444"/>
        <end position="464"/>
    </location>
</feature>